<organism evidence="2 3">
    <name type="scientific">Oryza sativa subsp. japonica</name>
    <name type="common">Rice</name>
    <dbReference type="NCBI Taxonomy" id="39947"/>
    <lineage>
        <taxon>Eukaryota</taxon>
        <taxon>Viridiplantae</taxon>
        <taxon>Streptophyta</taxon>
        <taxon>Embryophyta</taxon>
        <taxon>Tracheophyta</taxon>
        <taxon>Spermatophyta</taxon>
        <taxon>Magnoliopsida</taxon>
        <taxon>Liliopsida</taxon>
        <taxon>Poales</taxon>
        <taxon>Poaceae</taxon>
        <taxon>BOP clade</taxon>
        <taxon>Oryzoideae</taxon>
        <taxon>Oryzeae</taxon>
        <taxon>Oryzinae</taxon>
        <taxon>Oryza</taxon>
        <taxon>Oryza sativa</taxon>
    </lineage>
</organism>
<gene>
    <name evidence="2" type="ordered locus">Os09g0525650</name>
    <name evidence="2" type="ORF">OSNPB_090525650</name>
</gene>
<feature type="compositionally biased region" description="Low complexity" evidence="1">
    <location>
        <begin position="29"/>
        <end position="43"/>
    </location>
</feature>
<accession>A0A0P0XPK2</accession>
<proteinExistence type="predicted"/>
<reference evidence="2 3" key="2">
    <citation type="journal article" date="2013" name="Plant Cell Physiol.">
        <title>Rice Annotation Project Database (RAP-DB): an integrative and interactive database for rice genomics.</title>
        <authorList>
            <person name="Sakai H."/>
            <person name="Lee S.S."/>
            <person name="Tanaka T."/>
            <person name="Numa H."/>
            <person name="Kim J."/>
            <person name="Kawahara Y."/>
            <person name="Wakimoto H."/>
            <person name="Yang C.C."/>
            <person name="Iwamoto M."/>
            <person name="Abe T."/>
            <person name="Yamada Y."/>
            <person name="Muto A."/>
            <person name="Inokuchi H."/>
            <person name="Ikemura T."/>
            <person name="Matsumoto T."/>
            <person name="Sasaki T."/>
            <person name="Itoh T."/>
        </authorList>
    </citation>
    <scope>NUCLEOTIDE SEQUENCE [LARGE SCALE GENOMIC DNA]</scope>
    <source>
        <strain evidence="3">cv. Nipponbare</strain>
    </source>
</reference>
<dbReference type="InParanoid" id="A0A0P0XPK2"/>
<evidence type="ECO:0000313" key="2">
    <source>
        <dbReference type="EMBL" id="BAT09043.1"/>
    </source>
</evidence>
<reference evidence="2 3" key="3">
    <citation type="journal article" date="2013" name="Rice">
        <title>Improvement of the Oryza sativa Nipponbare reference genome using next generation sequence and optical map data.</title>
        <authorList>
            <person name="Kawahara Y."/>
            <person name="de la Bastide M."/>
            <person name="Hamilton J.P."/>
            <person name="Kanamori H."/>
            <person name="McCombie W.R."/>
            <person name="Ouyang S."/>
            <person name="Schwartz D.C."/>
            <person name="Tanaka T."/>
            <person name="Wu J."/>
            <person name="Zhou S."/>
            <person name="Childs K.L."/>
            <person name="Davidson R.M."/>
            <person name="Lin H."/>
            <person name="Quesada-Ocampo L."/>
            <person name="Vaillancourt B."/>
            <person name="Sakai H."/>
            <person name="Lee S.S."/>
            <person name="Kim J."/>
            <person name="Numa H."/>
            <person name="Itoh T."/>
            <person name="Buell C.R."/>
            <person name="Matsumoto T."/>
        </authorList>
    </citation>
    <scope>NUCLEOTIDE SEQUENCE [LARGE SCALE GENOMIC DNA]</scope>
    <source>
        <strain evidence="3">cv. Nipponbare</strain>
    </source>
</reference>
<dbReference type="EMBL" id="AP014965">
    <property type="protein sequence ID" value="BAT09043.1"/>
    <property type="molecule type" value="Genomic_DNA"/>
</dbReference>
<feature type="region of interest" description="Disordered" evidence="1">
    <location>
        <begin position="19"/>
        <end position="43"/>
    </location>
</feature>
<dbReference type="AlphaFoldDB" id="A0A0P0XPK2"/>
<dbReference type="PaxDb" id="39947-A0A0P0XPK2"/>
<reference evidence="3" key="1">
    <citation type="journal article" date="2005" name="Nature">
        <title>The map-based sequence of the rice genome.</title>
        <authorList>
            <consortium name="International rice genome sequencing project (IRGSP)"/>
            <person name="Matsumoto T."/>
            <person name="Wu J."/>
            <person name="Kanamori H."/>
            <person name="Katayose Y."/>
            <person name="Fujisawa M."/>
            <person name="Namiki N."/>
            <person name="Mizuno H."/>
            <person name="Yamamoto K."/>
            <person name="Antonio B.A."/>
            <person name="Baba T."/>
            <person name="Sakata K."/>
            <person name="Nagamura Y."/>
            <person name="Aoki H."/>
            <person name="Arikawa K."/>
            <person name="Arita K."/>
            <person name="Bito T."/>
            <person name="Chiden Y."/>
            <person name="Fujitsuka N."/>
            <person name="Fukunaka R."/>
            <person name="Hamada M."/>
            <person name="Harada C."/>
            <person name="Hayashi A."/>
            <person name="Hijishita S."/>
            <person name="Honda M."/>
            <person name="Hosokawa S."/>
            <person name="Ichikawa Y."/>
            <person name="Idonuma A."/>
            <person name="Iijima M."/>
            <person name="Ikeda M."/>
            <person name="Ikeno M."/>
            <person name="Ito K."/>
            <person name="Ito S."/>
            <person name="Ito T."/>
            <person name="Ito Y."/>
            <person name="Ito Y."/>
            <person name="Iwabuchi A."/>
            <person name="Kamiya K."/>
            <person name="Karasawa W."/>
            <person name="Kurita K."/>
            <person name="Katagiri S."/>
            <person name="Kikuta A."/>
            <person name="Kobayashi H."/>
            <person name="Kobayashi N."/>
            <person name="Machita K."/>
            <person name="Maehara T."/>
            <person name="Masukawa M."/>
            <person name="Mizubayashi T."/>
            <person name="Mukai Y."/>
            <person name="Nagasaki H."/>
            <person name="Nagata Y."/>
            <person name="Naito S."/>
            <person name="Nakashima M."/>
            <person name="Nakama Y."/>
            <person name="Nakamichi Y."/>
            <person name="Nakamura M."/>
            <person name="Meguro A."/>
            <person name="Negishi M."/>
            <person name="Ohta I."/>
            <person name="Ohta T."/>
            <person name="Okamoto M."/>
            <person name="Ono N."/>
            <person name="Saji S."/>
            <person name="Sakaguchi M."/>
            <person name="Sakai K."/>
            <person name="Shibata M."/>
            <person name="Shimokawa T."/>
            <person name="Song J."/>
            <person name="Takazaki Y."/>
            <person name="Terasawa K."/>
            <person name="Tsugane M."/>
            <person name="Tsuji K."/>
            <person name="Ueda S."/>
            <person name="Waki K."/>
            <person name="Yamagata H."/>
            <person name="Yamamoto M."/>
            <person name="Yamamoto S."/>
            <person name="Yamane H."/>
            <person name="Yoshiki S."/>
            <person name="Yoshihara R."/>
            <person name="Yukawa K."/>
            <person name="Zhong H."/>
            <person name="Yano M."/>
            <person name="Yuan Q."/>
            <person name="Ouyang S."/>
            <person name="Liu J."/>
            <person name="Jones K.M."/>
            <person name="Gansberger K."/>
            <person name="Moffat K."/>
            <person name="Hill J."/>
            <person name="Bera J."/>
            <person name="Fadrosh D."/>
            <person name="Jin S."/>
            <person name="Johri S."/>
            <person name="Kim M."/>
            <person name="Overton L."/>
            <person name="Reardon M."/>
            <person name="Tsitrin T."/>
            <person name="Vuong H."/>
            <person name="Weaver B."/>
            <person name="Ciecko A."/>
            <person name="Tallon L."/>
            <person name="Jackson J."/>
            <person name="Pai G."/>
            <person name="Aken S.V."/>
            <person name="Utterback T."/>
            <person name="Reidmuller S."/>
            <person name="Feldblyum T."/>
            <person name="Hsiao J."/>
            <person name="Zismann V."/>
            <person name="Iobst S."/>
            <person name="de Vazeille A.R."/>
            <person name="Buell C.R."/>
            <person name="Ying K."/>
            <person name="Li Y."/>
            <person name="Lu T."/>
            <person name="Huang Y."/>
            <person name="Zhao Q."/>
            <person name="Feng Q."/>
            <person name="Zhang L."/>
            <person name="Zhu J."/>
            <person name="Weng Q."/>
            <person name="Mu J."/>
            <person name="Lu Y."/>
            <person name="Fan D."/>
            <person name="Liu Y."/>
            <person name="Guan J."/>
            <person name="Zhang Y."/>
            <person name="Yu S."/>
            <person name="Liu X."/>
            <person name="Zhang Y."/>
            <person name="Hong G."/>
            <person name="Han B."/>
            <person name="Choisne N."/>
            <person name="Demange N."/>
            <person name="Orjeda G."/>
            <person name="Samain S."/>
            <person name="Cattolico L."/>
            <person name="Pelletier E."/>
            <person name="Couloux A."/>
            <person name="Segurens B."/>
            <person name="Wincker P."/>
            <person name="D'Hont A."/>
            <person name="Scarpelli C."/>
            <person name="Weissenbach J."/>
            <person name="Salanoubat M."/>
            <person name="Quetier F."/>
            <person name="Yu Y."/>
            <person name="Kim H.R."/>
            <person name="Rambo T."/>
            <person name="Currie J."/>
            <person name="Collura K."/>
            <person name="Luo M."/>
            <person name="Yang T."/>
            <person name="Ammiraju J.S.S."/>
            <person name="Engler F."/>
            <person name="Soderlund C."/>
            <person name="Wing R.A."/>
            <person name="Palmer L.E."/>
            <person name="de la Bastide M."/>
            <person name="Spiegel L."/>
            <person name="Nascimento L."/>
            <person name="Zutavern T."/>
            <person name="O'Shaughnessy A."/>
            <person name="Dike S."/>
            <person name="Dedhia N."/>
            <person name="Preston R."/>
            <person name="Balija V."/>
            <person name="McCombie W.R."/>
            <person name="Chow T."/>
            <person name="Chen H."/>
            <person name="Chung M."/>
            <person name="Chen C."/>
            <person name="Shaw J."/>
            <person name="Wu H."/>
            <person name="Hsiao K."/>
            <person name="Chao Y."/>
            <person name="Chu M."/>
            <person name="Cheng C."/>
            <person name="Hour A."/>
            <person name="Lee P."/>
            <person name="Lin S."/>
            <person name="Lin Y."/>
            <person name="Liou J."/>
            <person name="Liu S."/>
            <person name="Hsing Y."/>
            <person name="Raghuvanshi S."/>
            <person name="Mohanty A."/>
            <person name="Bharti A.K."/>
            <person name="Gaur A."/>
            <person name="Gupta V."/>
            <person name="Kumar D."/>
            <person name="Ravi V."/>
            <person name="Vij S."/>
            <person name="Kapur A."/>
            <person name="Khurana P."/>
            <person name="Khurana P."/>
            <person name="Khurana J.P."/>
            <person name="Tyagi A.K."/>
            <person name="Gaikwad K."/>
            <person name="Singh A."/>
            <person name="Dalal V."/>
            <person name="Srivastava S."/>
            <person name="Dixit A."/>
            <person name="Pal A.K."/>
            <person name="Ghazi I.A."/>
            <person name="Yadav M."/>
            <person name="Pandit A."/>
            <person name="Bhargava A."/>
            <person name="Sureshbabu K."/>
            <person name="Batra K."/>
            <person name="Sharma T.R."/>
            <person name="Mohapatra T."/>
            <person name="Singh N.K."/>
            <person name="Messing J."/>
            <person name="Nelson A.B."/>
            <person name="Fuks G."/>
            <person name="Kavchok S."/>
            <person name="Keizer G."/>
            <person name="Linton E."/>
            <person name="Llaca V."/>
            <person name="Song R."/>
            <person name="Tanyolac B."/>
            <person name="Young S."/>
            <person name="Ho-Il K."/>
            <person name="Hahn J.H."/>
            <person name="Sangsakoo G."/>
            <person name="Vanavichit A."/>
            <person name="de Mattos Luiz.A.T."/>
            <person name="Zimmer P.D."/>
            <person name="Malone G."/>
            <person name="Dellagostin O."/>
            <person name="de Oliveira A.C."/>
            <person name="Bevan M."/>
            <person name="Bancroft I."/>
            <person name="Minx P."/>
            <person name="Cordum H."/>
            <person name="Wilson R."/>
            <person name="Cheng Z."/>
            <person name="Jin W."/>
            <person name="Jiang J."/>
            <person name="Leong S.A."/>
            <person name="Iwama H."/>
            <person name="Gojobori T."/>
            <person name="Itoh T."/>
            <person name="Niimura Y."/>
            <person name="Fujii Y."/>
            <person name="Habara T."/>
            <person name="Sakai H."/>
            <person name="Sato Y."/>
            <person name="Wilson G."/>
            <person name="Kumar K."/>
            <person name="McCouch S."/>
            <person name="Juretic N."/>
            <person name="Hoen D."/>
            <person name="Wright S."/>
            <person name="Bruskiewich R."/>
            <person name="Bureau T."/>
            <person name="Miyao A."/>
            <person name="Hirochika H."/>
            <person name="Nishikawa T."/>
            <person name="Kadowaki K."/>
            <person name="Sugiura M."/>
            <person name="Burr B."/>
            <person name="Sasaki T."/>
        </authorList>
    </citation>
    <scope>NUCLEOTIDE SEQUENCE [LARGE SCALE GENOMIC DNA]</scope>
    <source>
        <strain evidence="3">cv. Nipponbare</strain>
    </source>
</reference>
<dbReference type="Proteomes" id="UP000059680">
    <property type="component" value="Chromosome 9"/>
</dbReference>
<evidence type="ECO:0000313" key="3">
    <source>
        <dbReference type="Proteomes" id="UP000059680"/>
    </source>
</evidence>
<evidence type="ECO:0000256" key="1">
    <source>
        <dbReference type="SAM" id="MobiDB-lite"/>
    </source>
</evidence>
<name>A0A0P0XPK2_ORYSJ</name>
<dbReference type="Gramene" id="Os09t0525650-00">
    <property type="protein sequence ID" value="Os09t0525650-00"/>
    <property type="gene ID" value="Os09g0525650"/>
</dbReference>
<keyword evidence="3" id="KW-1185">Reference proteome</keyword>
<protein>
    <submittedName>
        <fullName evidence="2">Os09g0525650 protein</fullName>
    </submittedName>
</protein>
<sequence length="134" mass="14433">MSKKSKRNCKRKAYFRKRRPCRLPSGMRTTSVTAPSSSAAGSDGNDACLDARLDSSSCLPLPPVVFYAFPLPLASVFQGQLLLQQFLPGDEARPPVGPSTLFLDQLGVMQDQTCCSRNNRCSVNAGDGACSTWG</sequence>